<accession>B4W3N8</accession>
<reference evidence="1 2" key="1">
    <citation type="submission" date="2008-07" db="EMBL/GenBank/DDBJ databases">
        <authorList>
            <person name="Tandeau de Marsac N."/>
            <person name="Ferriera S."/>
            <person name="Johnson J."/>
            <person name="Kravitz S."/>
            <person name="Beeson K."/>
            <person name="Sutton G."/>
            <person name="Rogers Y.-H."/>
            <person name="Friedman R."/>
            <person name="Frazier M."/>
            <person name="Venter J.C."/>
        </authorList>
    </citation>
    <scope>NUCLEOTIDE SEQUENCE [LARGE SCALE GENOMIC DNA]</scope>
    <source>
        <strain evidence="1 2">PCC 7420</strain>
    </source>
</reference>
<sequence length="57" mass="6655">MENEAIAHRISTDVLAVRDQKINVGLKPTRHLCMVGTRYYRVPTSFSYSAGWFPWFH</sequence>
<evidence type="ECO:0000313" key="2">
    <source>
        <dbReference type="Proteomes" id="UP000003835"/>
    </source>
</evidence>
<organism evidence="1 2">
    <name type="scientific">Coleofasciculus chthonoplastes PCC 7420</name>
    <dbReference type="NCBI Taxonomy" id="118168"/>
    <lineage>
        <taxon>Bacteria</taxon>
        <taxon>Bacillati</taxon>
        <taxon>Cyanobacteriota</taxon>
        <taxon>Cyanophyceae</taxon>
        <taxon>Coleofasciculales</taxon>
        <taxon>Coleofasciculaceae</taxon>
        <taxon>Coleofasciculus</taxon>
    </lineage>
</organism>
<gene>
    <name evidence="1" type="ORF">MC7420_2790</name>
</gene>
<dbReference type="HOGENOM" id="CLU_2988827_0_0_3"/>
<evidence type="ECO:0000313" key="1">
    <source>
        <dbReference type="EMBL" id="EDX71229.1"/>
    </source>
</evidence>
<proteinExistence type="predicted"/>
<name>B4W3N8_9CYAN</name>
<dbReference type="AlphaFoldDB" id="B4W3N8"/>
<keyword evidence="2" id="KW-1185">Reference proteome</keyword>
<protein>
    <submittedName>
        <fullName evidence="1">Uncharacterized protein</fullName>
    </submittedName>
</protein>
<dbReference type="Proteomes" id="UP000003835">
    <property type="component" value="Unassembled WGS sequence"/>
</dbReference>
<dbReference type="EMBL" id="DS989875">
    <property type="protein sequence ID" value="EDX71229.1"/>
    <property type="molecule type" value="Genomic_DNA"/>
</dbReference>